<evidence type="ECO:0000313" key="3">
    <source>
        <dbReference type="EMBL" id="KAF2176167.1"/>
    </source>
</evidence>
<accession>A0A6A6D9P7</accession>
<feature type="transmembrane region" description="Helical" evidence="2">
    <location>
        <begin position="128"/>
        <end position="150"/>
    </location>
</feature>
<name>A0A6A6D9P7_9PEZI</name>
<feature type="region of interest" description="Disordered" evidence="1">
    <location>
        <begin position="1"/>
        <end position="24"/>
    </location>
</feature>
<evidence type="ECO:0000256" key="2">
    <source>
        <dbReference type="SAM" id="Phobius"/>
    </source>
</evidence>
<keyword evidence="2" id="KW-0812">Transmembrane</keyword>
<organism evidence="3 4">
    <name type="scientific">Zopfia rhizophila CBS 207.26</name>
    <dbReference type="NCBI Taxonomy" id="1314779"/>
    <lineage>
        <taxon>Eukaryota</taxon>
        <taxon>Fungi</taxon>
        <taxon>Dikarya</taxon>
        <taxon>Ascomycota</taxon>
        <taxon>Pezizomycotina</taxon>
        <taxon>Dothideomycetes</taxon>
        <taxon>Dothideomycetes incertae sedis</taxon>
        <taxon>Zopfiaceae</taxon>
        <taxon>Zopfia</taxon>
    </lineage>
</organism>
<protein>
    <recommendedName>
        <fullName evidence="5">Mid2 domain-containing protein</fullName>
    </recommendedName>
</protein>
<dbReference type="Proteomes" id="UP000800200">
    <property type="component" value="Unassembled WGS sequence"/>
</dbReference>
<feature type="compositionally biased region" description="Polar residues" evidence="1">
    <location>
        <begin position="96"/>
        <end position="106"/>
    </location>
</feature>
<dbReference type="AlphaFoldDB" id="A0A6A6D9P7"/>
<keyword evidence="2" id="KW-1133">Transmembrane helix</keyword>
<dbReference type="EMBL" id="ML994713">
    <property type="protein sequence ID" value="KAF2176167.1"/>
    <property type="molecule type" value="Genomic_DNA"/>
</dbReference>
<proteinExistence type="predicted"/>
<gene>
    <name evidence="3" type="ORF">K469DRAFT_682657</name>
</gene>
<keyword evidence="2" id="KW-0472">Membrane</keyword>
<reference evidence="3" key="1">
    <citation type="journal article" date="2020" name="Stud. Mycol.">
        <title>101 Dothideomycetes genomes: a test case for predicting lifestyles and emergence of pathogens.</title>
        <authorList>
            <person name="Haridas S."/>
            <person name="Albert R."/>
            <person name="Binder M."/>
            <person name="Bloem J."/>
            <person name="Labutti K."/>
            <person name="Salamov A."/>
            <person name="Andreopoulos B."/>
            <person name="Baker S."/>
            <person name="Barry K."/>
            <person name="Bills G."/>
            <person name="Bluhm B."/>
            <person name="Cannon C."/>
            <person name="Castanera R."/>
            <person name="Culley D."/>
            <person name="Daum C."/>
            <person name="Ezra D."/>
            <person name="Gonzalez J."/>
            <person name="Henrissat B."/>
            <person name="Kuo A."/>
            <person name="Liang C."/>
            <person name="Lipzen A."/>
            <person name="Lutzoni F."/>
            <person name="Magnuson J."/>
            <person name="Mondo S."/>
            <person name="Nolan M."/>
            <person name="Ohm R."/>
            <person name="Pangilinan J."/>
            <person name="Park H.-J."/>
            <person name="Ramirez L."/>
            <person name="Alfaro M."/>
            <person name="Sun H."/>
            <person name="Tritt A."/>
            <person name="Yoshinaga Y."/>
            <person name="Zwiers L.-H."/>
            <person name="Turgeon B."/>
            <person name="Goodwin S."/>
            <person name="Spatafora J."/>
            <person name="Crous P."/>
            <person name="Grigoriev I."/>
        </authorList>
    </citation>
    <scope>NUCLEOTIDE SEQUENCE</scope>
    <source>
        <strain evidence="3">CBS 207.26</strain>
    </source>
</reference>
<keyword evidence="4" id="KW-1185">Reference proteome</keyword>
<feature type="region of interest" description="Disordered" evidence="1">
    <location>
        <begin position="92"/>
        <end position="120"/>
    </location>
</feature>
<evidence type="ECO:0000313" key="4">
    <source>
        <dbReference type="Proteomes" id="UP000800200"/>
    </source>
</evidence>
<sequence>MLPQAQITPPPTHPHFPRQTYDPNDPYSYGPLLSSLEAALSSMYPDLYSSYSYDYYSALSSILSDYSSLYPYSYSIPAYSYPGLSATRTAAPKVPATTSGNPNPTAIGTENNNKSGGNGGGLSTGEKIGIGVGVPLAVFLLVGIGILIWCAGKRKGKKTSTTIVQPPQQQPVQAQATMGYALNQGFIQGYPQQQQVPPPQYVQQPGVQPGMGTEGYGSYGKGPQPGVVEMEQEYHFARPGVVEMGGGEVRK</sequence>
<evidence type="ECO:0000256" key="1">
    <source>
        <dbReference type="SAM" id="MobiDB-lite"/>
    </source>
</evidence>
<dbReference type="OrthoDB" id="3801402at2759"/>
<evidence type="ECO:0008006" key="5">
    <source>
        <dbReference type="Google" id="ProtNLM"/>
    </source>
</evidence>